<evidence type="ECO:0000256" key="2">
    <source>
        <dbReference type="SAM" id="Phobius"/>
    </source>
</evidence>
<dbReference type="PANTHER" id="PTHR21180:SF32">
    <property type="entry name" value="ENDONUCLEASE_EXONUCLEASE_PHOSPHATASE FAMILY DOMAIN-CONTAINING PROTEIN 1"/>
    <property type="match status" value="1"/>
</dbReference>
<dbReference type="EMBL" id="NMQW01000017">
    <property type="protein sequence ID" value="OXM86156.1"/>
    <property type="molecule type" value="Genomic_DNA"/>
</dbReference>
<feature type="transmembrane region" description="Helical" evidence="2">
    <location>
        <begin position="12"/>
        <end position="34"/>
    </location>
</feature>
<protein>
    <recommendedName>
        <fullName evidence="3">Helix-hairpin-helix DNA-binding motif class 1 domain-containing protein</fullName>
    </recommendedName>
</protein>
<dbReference type="GO" id="GO:0003677">
    <property type="term" value="F:DNA binding"/>
    <property type="evidence" value="ECO:0007669"/>
    <property type="project" value="InterPro"/>
</dbReference>
<evidence type="ECO:0000313" key="5">
    <source>
        <dbReference type="Proteomes" id="UP000215509"/>
    </source>
</evidence>
<feature type="compositionally biased region" description="Polar residues" evidence="1">
    <location>
        <begin position="95"/>
        <end position="110"/>
    </location>
</feature>
<dbReference type="GO" id="GO:0006281">
    <property type="term" value="P:DNA repair"/>
    <property type="evidence" value="ECO:0007669"/>
    <property type="project" value="InterPro"/>
</dbReference>
<dbReference type="InterPro" id="IPR003583">
    <property type="entry name" value="Hlx-hairpin-Hlx_DNA-bd_motif"/>
</dbReference>
<accession>A0A229URM4</accession>
<keyword evidence="2" id="KW-0472">Membrane</keyword>
<dbReference type="InterPro" id="IPR010994">
    <property type="entry name" value="RuvA_2-like"/>
</dbReference>
<sequence>MSGWTWNKKTLPLVLVICCMILGVCGWFGYSLWIEASHAQSGWRTADEEMRELLSEQSDSDRAGKEQPAAAAGSGKSKGAKEADSSSGSSEQAKTASSTTNASEGKSSPQVQPPAQPEPLTEGKAAAKIPLNTANVQQLTAIPGIGESKAKAIVAYRDQMGGRFQHVEQLLNVKGIGEKLLEKMRPYLTLEP</sequence>
<dbReference type="SUPFAM" id="SSF47781">
    <property type="entry name" value="RuvA domain 2-like"/>
    <property type="match status" value="1"/>
</dbReference>
<dbReference type="NCBIfam" id="TIGR00426">
    <property type="entry name" value="competence protein ComEA helix-hairpin-helix repeat region"/>
    <property type="match status" value="1"/>
</dbReference>
<dbReference type="Pfam" id="PF12836">
    <property type="entry name" value="HHH_3"/>
    <property type="match status" value="1"/>
</dbReference>
<dbReference type="AlphaFoldDB" id="A0A229URM4"/>
<feature type="compositionally biased region" description="Basic and acidic residues" evidence="1">
    <location>
        <begin position="49"/>
        <end position="65"/>
    </location>
</feature>
<reference evidence="4 5" key="1">
    <citation type="submission" date="2017-07" db="EMBL/GenBank/DDBJ databases">
        <title>Genome sequencing and assembly of Paenibacillus rigui.</title>
        <authorList>
            <person name="Mayilraj S."/>
        </authorList>
    </citation>
    <scope>NUCLEOTIDE SEQUENCE [LARGE SCALE GENOMIC DNA]</scope>
    <source>
        <strain evidence="4 5">JCM 16352</strain>
    </source>
</reference>
<name>A0A229URM4_9BACL</name>
<keyword evidence="5" id="KW-1185">Reference proteome</keyword>
<keyword evidence="2" id="KW-1133">Transmembrane helix</keyword>
<dbReference type="PANTHER" id="PTHR21180">
    <property type="entry name" value="ENDONUCLEASE/EXONUCLEASE/PHOSPHATASE FAMILY DOMAIN-CONTAINING PROTEIN 1"/>
    <property type="match status" value="1"/>
</dbReference>
<dbReference type="OrthoDB" id="9790239at2"/>
<dbReference type="Gene3D" id="1.10.150.320">
    <property type="entry name" value="Photosystem II 12 kDa extrinsic protein"/>
    <property type="match status" value="1"/>
</dbReference>
<dbReference type="InterPro" id="IPR051675">
    <property type="entry name" value="Endo/Exo/Phosphatase_dom_1"/>
</dbReference>
<feature type="domain" description="Helix-hairpin-helix DNA-binding motif class 1" evidence="3">
    <location>
        <begin position="168"/>
        <end position="187"/>
    </location>
</feature>
<feature type="domain" description="Helix-hairpin-helix DNA-binding motif class 1" evidence="3">
    <location>
        <begin position="137"/>
        <end position="156"/>
    </location>
</feature>
<evidence type="ECO:0000313" key="4">
    <source>
        <dbReference type="EMBL" id="OXM86156.1"/>
    </source>
</evidence>
<dbReference type="GO" id="GO:0015628">
    <property type="term" value="P:protein secretion by the type II secretion system"/>
    <property type="evidence" value="ECO:0007669"/>
    <property type="project" value="TreeGrafter"/>
</dbReference>
<feature type="compositionally biased region" description="Low complexity" evidence="1">
    <location>
        <begin position="85"/>
        <end position="94"/>
    </location>
</feature>
<evidence type="ECO:0000259" key="3">
    <source>
        <dbReference type="SMART" id="SM00278"/>
    </source>
</evidence>
<proteinExistence type="predicted"/>
<evidence type="ECO:0000256" key="1">
    <source>
        <dbReference type="SAM" id="MobiDB-lite"/>
    </source>
</evidence>
<comment type="caution">
    <text evidence="4">The sequence shown here is derived from an EMBL/GenBank/DDBJ whole genome shotgun (WGS) entry which is preliminary data.</text>
</comment>
<dbReference type="GO" id="GO:0015627">
    <property type="term" value="C:type II protein secretion system complex"/>
    <property type="evidence" value="ECO:0007669"/>
    <property type="project" value="TreeGrafter"/>
</dbReference>
<dbReference type="Proteomes" id="UP000215509">
    <property type="component" value="Unassembled WGS sequence"/>
</dbReference>
<dbReference type="InterPro" id="IPR004509">
    <property type="entry name" value="Competence_ComEA_HhH"/>
</dbReference>
<organism evidence="4 5">
    <name type="scientific">Paenibacillus rigui</name>
    <dbReference type="NCBI Taxonomy" id="554312"/>
    <lineage>
        <taxon>Bacteria</taxon>
        <taxon>Bacillati</taxon>
        <taxon>Bacillota</taxon>
        <taxon>Bacilli</taxon>
        <taxon>Bacillales</taxon>
        <taxon>Paenibacillaceae</taxon>
        <taxon>Paenibacillus</taxon>
    </lineage>
</organism>
<feature type="region of interest" description="Disordered" evidence="1">
    <location>
        <begin position="49"/>
        <end position="122"/>
    </location>
</feature>
<gene>
    <name evidence="4" type="ORF">CF651_13150</name>
</gene>
<dbReference type="SMART" id="SM00278">
    <property type="entry name" value="HhH1"/>
    <property type="match status" value="2"/>
</dbReference>
<keyword evidence="2" id="KW-0812">Transmembrane</keyword>
<dbReference type="RefSeq" id="WP_094015305.1">
    <property type="nucleotide sequence ID" value="NZ_NMQW01000017.1"/>
</dbReference>